<organism evidence="1">
    <name type="scientific">freshwater metagenome</name>
    <dbReference type="NCBI Taxonomy" id="449393"/>
    <lineage>
        <taxon>unclassified sequences</taxon>
        <taxon>metagenomes</taxon>
        <taxon>ecological metagenomes</taxon>
    </lineage>
</organism>
<protein>
    <submittedName>
        <fullName evidence="1">Unannotated protein</fullName>
    </submittedName>
</protein>
<reference evidence="1" key="1">
    <citation type="submission" date="2020-05" db="EMBL/GenBank/DDBJ databases">
        <authorList>
            <person name="Chiriac C."/>
            <person name="Salcher M."/>
            <person name="Ghai R."/>
            <person name="Kavagutti S V."/>
        </authorList>
    </citation>
    <scope>NUCLEOTIDE SEQUENCE</scope>
</reference>
<accession>A0A6J6CN90</accession>
<name>A0A6J6CN90_9ZZZZ</name>
<sequence>MGTLNPFGMPKILTPPSDSISLIVDLPGQQTKSGVAGKLFERSNSSTSCQSFKQS</sequence>
<proteinExistence type="predicted"/>
<dbReference type="AlphaFoldDB" id="A0A6J6CN90"/>
<gene>
    <name evidence="1" type="ORF">UFOPK1508_00556</name>
</gene>
<dbReference type="EMBL" id="CAEZSW010000054">
    <property type="protein sequence ID" value="CAB4553010.1"/>
    <property type="molecule type" value="Genomic_DNA"/>
</dbReference>
<evidence type="ECO:0000313" key="1">
    <source>
        <dbReference type="EMBL" id="CAB4553010.1"/>
    </source>
</evidence>